<name>A0ABY8AWX3_9GAMM</name>
<feature type="domain" description="F-box" evidence="1">
    <location>
        <begin position="45"/>
        <end position="93"/>
    </location>
</feature>
<dbReference type="PROSITE" id="PS50181">
    <property type="entry name" value="FBOX"/>
    <property type="match status" value="1"/>
</dbReference>
<sequence>MGRNLTTETLQQLCLRTIAQDPKLAFELLHDNDFVPHLKIALIELAFINLLPVELQLHIVNYLPFNSWQSLSQTNRAWHSVVMSATNSYLNSLNAKPELAPQYIASILENLNKEVKQYEQTMFGAHPKRGLQVKQIKNLITEVNGITNSLAKWHHFKRKLHIISQDIEDSCNTSFSFFSGARHSRLFNITVNALSSGPSDAWLKKAIAYTTFSPTHPFSQNFLEELDRIQKKNTNKPKGLITRISSVLPGL</sequence>
<evidence type="ECO:0000259" key="1">
    <source>
        <dbReference type="PROSITE" id="PS50181"/>
    </source>
</evidence>
<dbReference type="Pfam" id="PF12937">
    <property type="entry name" value="F-box-like"/>
    <property type="match status" value="1"/>
</dbReference>
<dbReference type="RefSeq" id="WP_275089740.1">
    <property type="nucleotide sequence ID" value="NZ_CP119078.1"/>
</dbReference>
<proteinExistence type="predicted"/>
<dbReference type="Proteomes" id="UP001222087">
    <property type="component" value="Chromosome"/>
</dbReference>
<dbReference type="Gene3D" id="1.20.1280.50">
    <property type="match status" value="1"/>
</dbReference>
<keyword evidence="3" id="KW-1185">Reference proteome</keyword>
<evidence type="ECO:0000313" key="3">
    <source>
        <dbReference type="Proteomes" id="UP001222087"/>
    </source>
</evidence>
<reference evidence="2 3" key="1">
    <citation type="submission" date="2023-02" db="EMBL/GenBank/DDBJ databases">
        <title>Genome Sequence of L. cardiaca H63T.</title>
        <authorList>
            <person name="Lopez A.E."/>
            <person name="Cianciotto N.P."/>
        </authorList>
    </citation>
    <scope>NUCLEOTIDE SEQUENCE [LARGE SCALE GENOMIC DNA]</scope>
    <source>
        <strain evidence="2 3">H63</strain>
    </source>
</reference>
<gene>
    <name evidence="2" type="ORF">PXX05_03845</name>
</gene>
<protein>
    <submittedName>
        <fullName evidence="2">F-box protein</fullName>
    </submittedName>
</protein>
<dbReference type="InterPro" id="IPR001810">
    <property type="entry name" value="F-box_dom"/>
</dbReference>
<accession>A0ABY8AWX3</accession>
<evidence type="ECO:0000313" key="2">
    <source>
        <dbReference type="EMBL" id="WED43926.1"/>
    </source>
</evidence>
<dbReference type="EMBL" id="CP119078">
    <property type="protein sequence ID" value="WED43926.1"/>
    <property type="molecule type" value="Genomic_DNA"/>
</dbReference>
<dbReference type="SUPFAM" id="SSF81383">
    <property type="entry name" value="F-box domain"/>
    <property type="match status" value="1"/>
</dbReference>
<dbReference type="InterPro" id="IPR036047">
    <property type="entry name" value="F-box-like_dom_sf"/>
</dbReference>
<dbReference type="CDD" id="cd09917">
    <property type="entry name" value="F-box_SF"/>
    <property type="match status" value="1"/>
</dbReference>
<organism evidence="2 3">
    <name type="scientific">Legionella cardiaca</name>
    <dbReference type="NCBI Taxonomy" id="1071983"/>
    <lineage>
        <taxon>Bacteria</taxon>
        <taxon>Pseudomonadati</taxon>
        <taxon>Pseudomonadota</taxon>
        <taxon>Gammaproteobacteria</taxon>
        <taxon>Legionellales</taxon>
        <taxon>Legionellaceae</taxon>
        <taxon>Legionella</taxon>
    </lineage>
</organism>